<sequence>MSGDTQLANSSVSPVNAHISLLWNNDPVVWFRLAEVQFEPGCVAHSYAVFSHVVLALPIEVQEAGDVITHLKATSLKRTTDSEQRRLEQLFSGEKLGDR</sequence>
<protein>
    <recommendedName>
        <fullName evidence="1">DUF7041 domain-containing protein</fullName>
    </recommendedName>
</protein>
<organism evidence="2 3">
    <name type="scientific">Paragonimus westermani</name>
    <dbReference type="NCBI Taxonomy" id="34504"/>
    <lineage>
        <taxon>Eukaryota</taxon>
        <taxon>Metazoa</taxon>
        <taxon>Spiralia</taxon>
        <taxon>Lophotrochozoa</taxon>
        <taxon>Platyhelminthes</taxon>
        <taxon>Trematoda</taxon>
        <taxon>Digenea</taxon>
        <taxon>Plagiorchiida</taxon>
        <taxon>Troglotremata</taxon>
        <taxon>Troglotrematidae</taxon>
        <taxon>Paragonimus</taxon>
    </lineage>
</organism>
<keyword evidence="3" id="KW-1185">Reference proteome</keyword>
<reference evidence="2 3" key="1">
    <citation type="submission" date="2019-07" db="EMBL/GenBank/DDBJ databases">
        <title>Annotation for the trematode Paragonimus westermani.</title>
        <authorList>
            <person name="Choi Y.-J."/>
        </authorList>
    </citation>
    <scope>NUCLEOTIDE SEQUENCE [LARGE SCALE GENOMIC DNA]</scope>
    <source>
        <strain evidence="2">180907_Pwestermani</strain>
    </source>
</reference>
<proteinExistence type="predicted"/>
<dbReference type="AlphaFoldDB" id="A0A8T0DDD8"/>
<feature type="domain" description="DUF7041" evidence="1">
    <location>
        <begin position="23"/>
        <end position="91"/>
    </location>
</feature>
<dbReference type="OrthoDB" id="6251906at2759"/>
<evidence type="ECO:0000313" key="3">
    <source>
        <dbReference type="Proteomes" id="UP000699462"/>
    </source>
</evidence>
<evidence type="ECO:0000313" key="2">
    <source>
        <dbReference type="EMBL" id="KAF8565790.1"/>
    </source>
</evidence>
<name>A0A8T0DDD8_9TREM</name>
<dbReference type="Pfam" id="PF23055">
    <property type="entry name" value="DUF7041"/>
    <property type="match status" value="1"/>
</dbReference>
<dbReference type="Proteomes" id="UP000699462">
    <property type="component" value="Unassembled WGS sequence"/>
</dbReference>
<comment type="caution">
    <text evidence="2">The sequence shown here is derived from an EMBL/GenBank/DDBJ whole genome shotgun (WGS) entry which is preliminary data.</text>
</comment>
<evidence type="ECO:0000259" key="1">
    <source>
        <dbReference type="Pfam" id="PF23055"/>
    </source>
</evidence>
<dbReference type="InterPro" id="IPR055469">
    <property type="entry name" value="DUF7041"/>
</dbReference>
<dbReference type="EMBL" id="JTDF01006102">
    <property type="protein sequence ID" value="KAF8565790.1"/>
    <property type="molecule type" value="Genomic_DNA"/>
</dbReference>
<accession>A0A8T0DDD8</accession>
<gene>
    <name evidence="2" type="ORF">P879_09707</name>
</gene>